<dbReference type="EMBL" id="PP895363">
    <property type="protein sequence ID" value="XCI77989.1"/>
    <property type="molecule type" value="Genomic_DNA"/>
</dbReference>
<organism evidence="1">
    <name type="scientific">Klebsiella phage FKP3</name>
    <dbReference type="NCBI Taxonomy" id="3231233"/>
    <lineage>
        <taxon>Viruses</taxon>
        <taxon>Duplodnaviria</taxon>
        <taxon>Heunggongvirae</taxon>
        <taxon>Uroviricota</taxon>
        <taxon>Caudoviricetes</taxon>
        <taxon>Stephanstirmvirinae</taxon>
        <taxon>Justusliebigvirus</taxon>
    </lineage>
</organism>
<accession>A0AAU8HZV1</accession>
<evidence type="ECO:0000313" key="1">
    <source>
        <dbReference type="EMBL" id="XCI77989.1"/>
    </source>
</evidence>
<name>A0AAU8HZV1_9CAUD</name>
<reference evidence="1" key="1">
    <citation type="submission" date="2024-06" db="EMBL/GenBank/DDBJ databases">
        <title>High activity and specificity of bacteriophage cocktails against carbapenem-resistant Klebsiella pneumoniae belonging to high-risk clones CG258 and ST307.</title>
        <authorList>
            <person name="Jimenez Quiceno J."/>
            <person name="Salazar Ospina L."/>
            <person name="Tellez Carrasquilla S."/>
        </authorList>
    </citation>
    <scope>NUCLEOTIDE SEQUENCE</scope>
</reference>
<sequence>MKLFEMLQNTVFPPDVKFVSQDADGLINMYHSDPGERYTKRYWTCVSFMGYLQTPLHQNLYLPLADDHLEALLVVSNGTVVGLADGCRVYPSANVTKAPMDFTISLCQEDFDYMMDDMEIAKLTVGIVNQILKEHGVEIVFSVEDSSDED</sequence>
<proteinExistence type="predicted"/>
<protein>
    <submittedName>
        <fullName evidence="1">Uncharacterized protein</fullName>
    </submittedName>
</protein>